<dbReference type="Gramene" id="PUZ71530">
    <property type="protein sequence ID" value="PUZ71530"/>
    <property type="gene ID" value="GQ55_2G319900"/>
</dbReference>
<dbReference type="AlphaFoldDB" id="A0A2T7EUN2"/>
<organism evidence="2 3">
    <name type="scientific">Panicum hallii var. hallii</name>
    <dbReference type="NCBI Taxonomy" id="1504633"/>
    <lineage>
        <taxon>Eukaryota</taxon>
        <taxon>Viridiplantae</taxon>
        <taxon>Streptophyta</taxon>
        <taxon>Embryophyta</taxon>
        <taxon>Tracheophyta</taxon>
        <taxon>Spermatophyta</taxon>
        <taxon>Magnoliopsida</taxon>
        <taxon>Liliopsida</taxon>
        <taxon>Poales</taxon>
        <taxon>Poaceae</taxon>
        <taxon>PACMAD clade</taxon>
        <taxon>Panicoideae</taxon>
        <taxon>Panicodae</taxon>
        <taxon>Paniceae</taxon>
        <taxon>Panicinae</taxon>
        <taxon>Panicum</taxon>
        <taxon>Panicum sect. Panicum</taxon>
    </lineage>
</organism>
<reference evidence="2 3" key="1">
    <citation type="submission" date="2018-04" db="EMBL/GenBank/DDBJ databases">
        <title>WGS assembly of Panicum hallii var. hallii HAL2.</title>
        <authorList>
            <person name="Lovell J."/>
            <person name="Jenkins J."/>
            <person name="Lowry D."/>
            <person name="Mamidi S."/>
            <person name="Sreedasyam A."/>
            <person name="Weng X."/>
            <person name="Barry K."/>
            <person name="Bonette J."/>
            <person name="Campitelli B."/>
            <person name="Daum C."/>
            <person name="Gordon S."/>
            <person name="Gould B."/>
            <person name="Lipzen A."/>
            <person name="MacQueen A."/>
            <person name="Palacio-Mejia J."/>
            <person name="Plott C."/>
            <person name="Shakirov E."/>
            <person name="Shu S."/>
            <person name="Yoshinaga Y."/>
            <person name="Zane M."/>
            <person name="Rokhsar D."/>
            <person name="Grimwood J."/>
            <person name="Schmutz J."/>
            <person name="Juenger T."/>
        </authorList>
    </citation>
    <scope>NUCLEOTIDE SEQUENCE [LARGE SCALE GENOMIC DNA]</scope>
    <source>
        <strain evidence="3">cv. HAL2</strain>
    </source>
</reference>
<feature type="region of interest" description="Disordered" evidence="1">
    <location>
        <begin position="1"/>
        <end position="93"/>
    </location>
</feature>
<dbReference type="PANTHER" id="PTHR36376">
    <property type="entry name" value="OS09G0514700 PROTEIN"/>
    <property type="match status" value="1"/>
</dbReference>
<keyword evidence="3" id="KW-1185">Reference proteome</keyword>
<feature type="region of interest" description="Disordered" evidence="1">
    <location>
        <begin position="627"/>
        <end position="693"/>
    </location>
</feature>
<accession>A0A2T7EUN2</accession>
<sequence length="693" mass="73543">MSVGRARWSPNSKLWPTLTGPRHTGPVPSARPRPRPRRKPTRPLALPGIPPGSWSCSRVGTLSRSPHPSDPESLTAPPFSQSTDRIPNPARASLLRRQPPLVGCLRPNPMAYEESKNHLLSLSYQELQCLCRRYNLPAKKTHSQLASSLALLLEAPPSPAASPIPLATVKETSTCDHVNNKRGPYNVRDDGRPLAQVKHQKGSETPIDETAKGQGIDTCTSISPVSIYGRPDCHDHSSSEWGTDHNLQSQSNVGIPTKSANPGLVCKHHPSPDNIIDQICPPIIQKHPEASIPFSRTEDTTDKGCGPSDKISENFPTVQFSVMSDEGIDLVVDLNSTPASWAKNFMAEMCITPPPQPGNFSSFISSLASKDDHSTASPSGNIIVDIQSKGAEIIIPSTNSSLASDVGENSRSVPYPADTITMNSVSSPSTLAGTPVELSGCQEGAPVVSSSCLTADVQNNVTSNMMPGVLDNAVLPPESADAFMQSERIAVPLDAASVLPTGNKVMTSPGGVVRSFSNEASCPKSSEKQTADAPARVQPSHNDDIHEILMENEPVEAVAVEEDVGCGDSLSISCQLAGQTVAKLPVTDAQSHAGSAYHCVAGSFDLAQPTSSSAASDNAINSLTSKYGAESAQSHGSTDKNRGRGVEQLEELESMTPAAYSEPPRNIQLSLRSASAKKKPSTLPRRSARLVPK</sequence>
<feature type="compositionally biased region" description="Basic and acidic residues" evidence="1">
    <location>
        <begin position="637"/>
        <end position="647"/>
    </location>
</feature>
<name>A0A2T7EUN2_9POAL</name>
<dbReference type="OrthoDB" id="603754at2759"/>
<gene>
    <name evidence="2" type="ORF">GQ55_2G319900</name>
</gene>
<protein>
    <submittedName>
        <fullName evidence="2">Uncharacterized protein</fullName>
    </submittedName>
</protein>
<evidence type="ECO:0000313" key="3">
    <source>
        <dbReference type="Proteomes" id="UP000244336"/>
    </source>
</evidence>
<dbReference type="Proteomes" id="UP000244336">
    <property type="component" value="Chromosome 2"/>
</dbReference>
<dbReference type="EMBL" id="CM009750">
    <property type="protein sequence ID" value="PUZ71530.1"/>
    <property type="molecule type" value="Genomic_DNA"/>
</dbReference>
<feature type="region of interest" description="Disordered" evidence="1">
    <location>
        <begin position="516"/>
        <end position="539"/>
    </location>
</feature>
<feature type="compositionally biased region" description="Polar residues" evidence="1">
    <location>
        <begin position="54"/>
        <end position="66"/>
    </location>
</feature>
<proteinExistence type="predicted"/>
<evidence type="ECO:0000313" key="2">
    <source>
        <dbReference type="EMBL" id="PUZ71530.1"/>
    </source>
</evidence>
<feature type="compositionally biased region" description="Basic residues" evidence="1">
    <location>
        <begin position="675"/>
        <end position="693"/>
    </location>
</feature>
<feature type="compositionally biased region" description="Basic residues" evidence="1">
    <location>
        <begin position="32"/>
        <end position="41"/>
    </location>
</feature>
<dbReference type="PANTHER" id="PTHR36376:SF1">
    <property type="entry name" value="OS09G0514700 PROTEIN"/>
    <property type="match status" value="1"/>
</dbReference>
<evidence type="ECO:0000256" key="1">
    <source>
        <dbReference type="SAM" id="MobiDB-lite"/>
    </source>
</evidence>